<feature type="domain" description="BD-FAE-like" evidence="2">
    <location>
        <begin position="55"/>
        <end position="264"/>
    </location>
</feature>
<dbReference type="InterPro" id="IPR029058">
    <property type="entry name" value="AB_hydrolase_fold"/>
</dbReference>
<gene>
    <name evidence="3" type="ORF">Pla110_09330</name>
</gene>
<sequence>MFRPSVLSFNFDCLRLGLMAATFLFIGVQTGLASEIFTQHKNVVYAEKHGVALVMDIFEPKGEKNGYGLVDAISGAFYSDRGKLRDHEKAKIFDVMCSRGYVVFAVRPGSVSKFTAVEMLENLRAGFEWVNEHSGDYEVTSPDLGMVGASAGGYLACMTAVKSSEYPETKNLKAVGVFFPPTDFTQYGPFQVDVKRDDPISKAARNLFFPHNYQRASAEEVAQTLTAYSPAKQVTEATPPFLLIHGDADLVVPLQQSALMRTALEEKKIPVELVVKRGGGHPWPTISEEVILIADFFDKTLRGVELSE</sequence>
<dbReference type="PANTHER" id="PTHR48081">
    <property type="entry name" value="AB HYDROLASE SUPERFAMILY PROTEIN C4A8.06C"/>
    <property type="match status" value="1"/>
</dbReference>
<keyword evidence="4" id="KW-1185">Reference proteome</keyword>
<evidence type="ECO:0000256" key="1">
    <source>
        <dbReference type="ARBA" id="ARBA00022801"/>
    </source>
</evidence>
<dbReference type="InterPro" id="IPR050300">
    <property type="entry name" value="GDXG_lipolytic_enzyme"/>
</dbReference>
<dbReference type="EMBL" id="CP036281">
    <property type="protein sequence ID" value="QDU79227.1"/>
    <property type="molecule type" value="Genomic_DNA"/>
</dbReference>
<dbReference type="Pfam" id="PF20434">
    <property type="entry name" value="BD-FAE"/>
    <property type="match status" value="1"/>
</dbReference>
<accession>A0A518CJ57</accession>
<dbReference type="InterPro" id="IPR049492">
    <property type="entry name" value="BD-FAE-like_dom"/>
</dbReference>
<dbReference type="PANTHER" id="PTHR48081:SF6">
    <property type="entry name" value="PEPTIDASE S9 PROLYL OLIGOPEPTIDASE CATALYTIC DOMAIN-CONTAINING PROTEIN"/>
    <property type="match status" value="1"/>
</dbReference>
<protein>
    <submittedName>
        <fullName evidence="3">Esterase</fullName>
    </submittedName>
</protein>
<reference evidence="3 4" key="1">
    <citation type="submission" date="2019-02" db="EMBL/GenBank/DDBJ databases">
        <title>Deep-cultivation of Planctomycetes and their phenomic and genomic characterization uncovers novel biology.</title>
        <authorList>
            <person name="Wiegand S."/>
            <person name="Jogler M."/>
            <person name="Boedeker C."/>
            <person name="Pinto D."/>
            <person name="Vollmers J."/>
            <person name="Rivas-Marin E."/>
            <person name="Kohn T."/>
            <person name="Peeters S.H."/>
            <person name="Heuer A."/>
            <person name="Rast P."/>
            <person name="Oberbeckmann S."/>
            <person name="Bunk B."/>
            <person name="Jeske O."/>
            <person name="Meyerdierks A."/>
            <person name="Storesund J.E."/>
            <person name="Kallscheuer N."/>
            <person name="Luecker S."/>
            <person name="Lage O.M."/>
            <person name="Pohl T."/>
            <person name="Merkel B.J."/>
            <person name="Hornburger P."/>
            <person name="Mueller R.-W."/>
            <person name="Bruemmer F."/>
            <person name="Labrenz M."/>
            <person name="Spormann A.M."/>
            <person name="Op den Camp H."/>
            <person name="Overmann J."/>
            <person name="Amann R."/>
            <person name="Jetten M.S.M."/>
            <person name="Mascher T."/>
            <person name="Medema M.H."/>
            <person name="Devos D.P."/>
            <person name="Kaster A.-K."/>
            <person name="Ovreas L."/>
            <person name="Rohde M."/>
            <person name="Galperin M.Y."/>
            <person name="Jogler C."/>
        </authorList>
    </citation>
    <scope>NUCLEOTIDE SEQUENCE [LARGE SCALE GENOMIC DNA]</scope>
    <source>
        <strain evidence="3 4">Pla110</strain>
    </source>
</reference>
<keyword evidence="1" id="KW-0378">Hydrolase</keyword>
<name>A0A518CJ57_9PLAN</name>
<evidence type="ECO:0000313" key="4">
    <source>
        <dbReference type="Proteomes" id="UP000317178"/>
    </source>
</evidence>
<dbReference type="RefSeq" id="WP_144993663.1">
    <property type="nucleotide sequence ID" value="NZ_CP036281.1"/>
</dbReference>
<evidence type="ECO:0000313" key="3">
    <source>
        <dbReference type="EMBL" id="QDU79227.1"/>
    </source>
</evidence>
<dbReference type="Proteomes" id="UP000317178">
    <property type="component" value="Chromosome"/>
</dbReference>
<organism evidence="3 4">
    <name type="scientific">Polystyrenella longa</name>
    <dbReference type="NCBI Taxonomy" id="2528007"/>
    <lineage>
        <taxon>Bacteria</taxon>
        <taxon>Pseudomonadati</taxon>
        <taxon>Planctomycetota</taxon>
        <taxon>Planctomycetia</taxon>
        <taxon>Planctomycetales</taxon>
        <taxon>Planctomycetaceae</taxon>
        <taxon>Polystyrenella</taxon>
    </lineage>
</organism>
<dbReference type="GO" id="GO:0016787">
    <property type="term" value="F:hydrolase activity"/>
    <property type="evidence" value="ECO:0007669"/>
    <property type="project" value="UniProtKB-KW"/>
</dbReference>
<proteinExistence type="predicted"/>
<dbReference type="Gene3D" id="3.40.50.1820">
    <property type="entry name" value="alpha/beta hydrolase"/>
    <property type="match status" value="1"/>
</dbReference>
<dbReference type="AlphaFoldDB" id="A0A518CJ57"/>
<dbReference type="KEGG" id="plon:Pla110_09330"/>
<dbReference type="OrthoDB" id="9771666at2"/>
<dbReference type="SUPFAM" id="SSF53474">
    <property type="entry name" value="alpha/beta-Hydrolases"/>
    <property type="match status" value="1"/>
</dbReference>
<evidence type="ECO:0000259" key="2">
    <source>
        <dbReference type="Pfam" id="PF20434"/>
    </source>
</evidence>